<dbReference type="Proteomes" id="UP001270362">
    <property type="component" value="Unassembled WGS sequence"/>
</dbReference>
<feature type="transmembrane region" description="Helical" evidence="8">
    <location>
        <begin position="385"/>
        <end position="403"/>
    </location>
</feature>
<feature type="transmembrane region" description="Helical" evidence="8">
    <location>
        <begin position="199"/>
        <end position="217"/>
    </location>
</feature>
<comment type="caution">
    <text evidence="10">The sequence shown here is derived from an EMBL/GenBank/DDBJ whole genome shotgun (WGS) entry which is preliminary data.</text>
</comment>
<accession>A0AAE0XJB8</accession>
<name>A0AAE0XJB8_9PEZI</name>
<sequence>MTEEGTADESQGGNDLDRTASFRRNSTQIPNANLKENGISLDHDDQLRRGLKSRHLQFMALGAAIGTGLFVGSGAILHMTGPAALWLGYISMMAVVWIVMNVIGELATYLPLKGITLPYFAQRFVDPSLAFAAGWNYWYAYSVLVAAEATAAAIVLDYWHTPVPAWVWITIILSINLLINIIAVGIFGEAEFWFASIKLITILGLIIMGLAIMLGGAPTHERLGFLYWQDPGAFKEYLVEGSTGKFLAYWKAFVLAGYSFITSPELIGLAAGETVAPRRNLPKAVRRFSWRLTIFYGLSSLVVGTIVPSNDGRLLSPESNANASPWVIALQRAEIGGMNHVINAAILTSAWSAGNAFLYSGSRVLYSMAINGQAPAVLGRTTGKGVPWVAVLATWAFGCLAYLNVSEGGATVFLWFNSLSTISGYVAWIVVLVTYLRFRAALSYRGLLDTLPFRTPLQPYASWVVLAVVSLLTLTNGFQVFVAGHWDYKTFLASYITIPAFLLLYLGHKWKSRTPWMKPVDEIDVVTGKKEMDELCADDVDPVAKNWAQRIWFWIA</sequence>
<dbReference type="GO" id="GO:0015171">
    <property type="term" value="F:amino acid transmembrane transporter activity"/>
    <property type="evidence" value="ECO:0007669"/>
    <property type="project" value="TreeGrafter"/>
</dbReference>
<dbReference type="PANTHER" id="PTHR43341">
    <property type="entry name" value="AMINO ACID PERMEASE"/>
    <property type="match status" value="1"/>
</dbReference>
<gene>
    <name evidence="10" type="ORF">B0T22DRAFT_72144</name>
</gene>
<keyword evidence="2" id="KW-0813">Transport</keyword>
<evidence type="ECO:0000256" key="6">
    <source>
        <dbReference type="ARBA" id="ARBA00023136"/>
    </source>
</evidence>
<dbReference type="PIRSF" id="PIRSF006060">
    <property type="entry name" value="AA_transporter"/>
    <property type="match status" value="1"/>
</dbReference>
<dbReference type="Gene3D" id="1.20.1740.10">
    <property type="entry name" value="Amino acid/polyamine transporter I"/>
    <property type="match status" value="1"/>
</dbReference>
<keyword evidence="11" id="KW-1185">Reference proteome</keyword>
<keyword evidence="4" id="KW-0029">Amino-acid transport</keyword>
<evidence type="ECO:0000256" key="3">
    <source>
        <dbReference type="ARBA" id="ARBA00022692"/>
    </source>
</evidence>
<dbReference type="AlphaFoldDB" id="A0AAE0XJB8"/>
<evidence type="ECO:0000313" key="10">
    <source>
        <dbReference type="EMBL" id="KAK3694483.1"/>
    </source>
</evidence>
<feature type="transmembrane region" description="Helical" evidence="8">
    <location>
        <begin position="459"/>
        <end position="482"/>
    </location>
</feature>
<dbReference type="FunFam" id="1.20.1740.10:FF:000006">
    <property type="entry name" value="General amino acid permease"/>
    <property type="match status" value="1"/>
</dbReference>
<feature type="transmembrane region" description="Helical" evidence="8">
    <location>
        <begin position="340"/>
        <end position="359"/>
    </location>
</feature>
<reference evidence="10" key="2">
    <citation type="submission" date="2023-06" db="EMBL/GenBank/DDBJ databases">
        <authorList>
            <consortium name="Lawrence Berkeley National Laboratory"/>
            <person name="Haridas S."/>
            <person name="Hensen N."/>
            <person name="Bonometti L."/>
            <person name="Westerberg I."/>
            <person name="Brannstrom I.O."/>
            <person name="Guillou S."/>
            <person name="Cros-Aarteil S."/>
            <person name="Calhoun S."/>
            <person name="Kuo A."/>
            <person name="Mondo S."/>
            <person name="Pangilinan J."/>
            <person name="Riley R."/>
            <person name="Labutti K."/>
            <person name="Andreopoulos B."/>
            <person name="Lipzen A."/>
            <person name="Chen C."/>
            <person name="Yanf M."/>
            <person name="Daum C."/>
            <person name="Ng V."/>
            <person name="Clum A."/>
            <person name="Steindorff A."/>
            <person name="Ohm R."/>
            <person name="Martin F."/>
            <person name="Silar P."/>
            <person name="Natvig D."/>
            <person name="Lalanne C."/>
            <person name="Gautier V."/>
            <person name="Ament-Velasquez S.L."/>
            <person name="Kruys A."/>
            <person name="Hutchinson M.I."/>
            <person name="Powell A.J."/>
            <person name="Barry K."/>
            <person name="Miller A.N."/>
            <person name="Grigoriev I.V."/>
            <person name="Debuchy R."/>
            <person name="Gladieux P."/>
            <person name="Thoren M.H."/>
            <person name="Johannesson H."/>
        </authorList>
    </citation>
    <scope>NUCLEOTIDE SEQUENCE</scope>
    <source>
        <strain evidence="10">CBS 314.62</strain>
    </source>
</reference>
<evidence type="ECO:0000256" key="5">
    <source>
        <dbReference type="ARBA" id="ARBA00022989"/>
    </source>
</evidence>
<reference evidence="10" key="1">
    <citation type="journal article" date="2023" name="Mol. Phylogenet. Evol.">
        <title>Genome-scale phylogeny and comparative genomics of the fungal order Sordariales.</title>
        <authorList>
            <person name="Hensen N."/>
            <person name="Bonometti L."/>
            <person name="Westerberg I."/>
            <person name="Brannstrom I.O."/>
            <person name="Guillou S."/>
            <person name="Cros-Aarteil S."/>
            <person name="Calhoun S."/>
            <person name="Haridas S."/>
            <person name="Kuo A."/>
            <person name="Mondo S."/>
            <person name="Pangilinan J."/>
            <person name="Riley R."/>
            <person name="LaButti K."/>
            <person name="Andreopoulos B."/>
            <person name="Lipzen A."/>
            <person name="Chen C."/>
            <person name="Yan M."/>
            <person name="Daum C."/>
            <person name="Ng V."/>
            <person name="Clum A."/>
            <person name="Steindorff A."/>
            <person name="Ohm R.A."/>
            <person name="Martin F."/>
            <person name="Silar P."/>
            <person name="Natvig D.O."/>
            <person name="Lalanne C."/>
            <person name="Gautier V."/>
            <person name="Ament-Velasquez S.L."/>
            <person name="Kruys A."/>
            <person name="Hutchinson M.I."/>
            <person name="Powell A.J."/>
            <person name="Barry K."/>
            <person name="Miller A.N."/>
            <person name="Grigoriev I.V."/>
            <person name="Debuchy R."/>
            <person name="Gladieux P."/>
            <person name="Hiltunen Thoren M."/>
            <person name="Johannesson H."/>
        </authorList>
    </citation>
    <scope>NUCLEOTIDE SEQUENCE</scope>
    <source>
        <strain evidence="10">CBS 314.62</strain>
    </source>
</reference>
<keyword evidence="6 8" id="KW-0472">Membrane</keyword>
<comment type="subcellular location">
    <subcellularLocation>
        <location evidence="1">Membrane</location>
        <topology evidence="1">Multi-pass membrane protein</topology>
    </subcellularLocation>
</comment>
<feature type="domain" description="Amino acid permease/ SLC12A" evidence="9">
    <location>
        <begin position="55"/>
        <end position="514"/>
    </location>
</feature>
<protein>
    <submittedName>
        <fullName evidence="10">Proline-specific permease</fullName>
    </submittedName>
</protein>
<dbReference type="Pfam" id="PF00324">
    <property type="entry name" value="AA_permease"/>
    <property type="match status" value="1"/>
</dbReference>
<feature type="transmembrane region" description="Helical" evidence="8">
    <location>
        <begin position="58"/>
        <end position="77"/>
    </location>
</feature>
<organism evidence="10 11">
    <name type="scientific">Podospora appendiculata</name>
    <dbReference type="NCBI Taxonomy" id="314037"/>
    <lineage>
        <taxon>Eukaryota</taxon>
        <taxon>Fungi</taxon>
        <taxon>Dikarya</taxon>
        <taxon>Ascomycota</taxon>
        <taxon>Pezizomycotina</taxon>
        <taxon>Sordariomycetes</taxon>
        <taxon>Sordariomycetidae</taxon>
        <taxon>Sordariales</taxon>
        <taxon>Podosporaceae</taxon>
        <taxon>Podospora</taxon>
    </lineage>
</organism>
<feature type="transmembrane region" description="Helical" evidence="8">
    <location>
        <begin position="83"/>
        <end position="103"/>
    </location>
</feature>
<dbReference type="InterPro" id="IPR050524">
    <property type="entry name" value="APC_YAT"/>
</dbReference>
<proteinExistence type="predicted"/>
<feature type="transmembrane region" description="Helical" evidence="8">
    <location>
        <begin position="288"/>
        <end position="307"/>
    </location>
</feature>
<evidence type="ECO:0000256" key="8">
    <source>
        <dbReference type="SAM" id="Phobius"/>
    </source>
</evidence>
<feature type="transmembrane region" description="Helical" evidence="8">
    <location>
        <begin position="138"/>
        <end position="159"/>
    </location>
</feature>
<evidence type="ECO:0000256" key="2">
    <source>
        <dbReference type="ARBA" id="ARBA00022448"/>
    </source>
</evidence>
<feature type="transmembrane region" description="Helical" evidence="8">
    <location>
        <begin position="415"/>
        <end position="438"/>
    </location>
</feature>
<evidence type="ECO:0000256" key="1">
    <source>
        <dbReference type="ARBA" id="ARBA00004141"/>
    </source>
</evidence>
<feature type="region of interest" description="Disordered" evidence="7">
    <location>
        <begin position="1"/>
        <end position="22"/>
    </location>
</feature>
<dbReference type="InterPro" id="IPR004841">
    <property type="entry name" value="AA-permease/SLC12A_dom"/>
</dbReference>
<keyword evidence="3 8" id="KW-0812">Transmembrane</keyword>
<evidence type="ECO:0000259" key="9">
    <source>
        <dbReference type="Pfam" id="PF00324"/>
    </source>
</evidence>
<feature type="transmembrane region" description="Helical" evidence="8">
    <location>
        <begin position="488"/>
        <end position="507"/>
    </location>
</feature>
<dbReference type="PANTHER" id="PTHR43341:SF36">
    <property type="entry name" value="PROLINE-SPECIFIC PERMEASE"/>
    <property type="match status" value="1"/>
</dbReference>
<keyword evidence="5 8" id="KW-1133">Transmembrane helix</keyword>
<evidence type="ECO:0000256" key="4">
    <source>
        <dbReference type="ARBA" id="ARBA00022970"/>
    </source>
</evidence>
<evidence type="ECO:0000313" key="11">
    <source>
        <dbReference type="Proteomes" id="UP001270362"/>
    </source>
</evidence>
<feature type="transmembrane region" description="Helical" evidence="8">
    <location>
        <begin position="247"/>
        <end position="267"/>
    </location>
</feature>
<evidence type="ECO:0000256" key="7">
    <source>
        <dbReference type="SAM" id="MobiDB-lite"/>
    </source>
</evidence>
<feature type="transmembrane region" description="Helical" evidence="8">
    <location>
        <begin position="165"/>
        <end position="187"/>
    </location>
</feature>
<dbReference type="EMBL" id="JAULSO010000001">
    <property type="protein sequence ID" value="KAK3694483.1"/>
    <property type="molecule type" value="Genomic_DNA"/>
</dbReference>
<dbReference type="GO" id="GO:0016020">
    <property type="term" value="C:membrane"/>
    <property type="evidence" value="ECO:0007669"/>
    <property type="project" value="UniProtKB-SubCell"/>
</dbReference>